<feature type="region of interest" description="Disordered" evidence="1">
    <location>
        <begin position="43"/>
        <end position="77"/>
    </location>
</feature>
<gene>
    <name evidence="2" type="primary">ga31299</name>
    <name evidence="2" type="ORF">PR202_ga31299</name>
</gene>
<evidence type="ECO:0000256" key="1">
    <source>
        <dbReference type="SAM" id="MobiDB-lite"/>
    </source>
</evidence>
<keyword evidence="3" id="KW-1185">Reference proteome</keyword>
<reference evidence="2" key="1">
    <citation type="journal article" date="2018" name="DNA Res.">
        <title>Multiple hybrid de novo genome assembly of finger millet, an orphan allotetraploid crop.</title>
        <authorList>
            <person name="Hatakeyama M."/>
            <person name="Aluri S."/>
            <person name="Balachadran M.T."/>
            <person name="Sivarajan S.R."/>
            <person name="Patrignani A."/>
            <person name="Gruter S."/>
            <person name="Poveda L."/>
            <person name="Shimizu-Inatsugi R."/>
            <person name="Baeten J."/>
            <person name="Francoijs K.J."/>
            <person name="Nataraja K.N."/>
            <person name="Reddy Y.A.N."/>
            <person name="Phadnis S."/>
            <person name="Ravikumar R.L."/>
            <person name="Schlapbach R."/>
            <person name="Sreeman S.M."/>
            <person name="Shimizu K.K."/>
        </authorList>
    </citation>
    <scope>NUCLEOTIDE SEQUENCE</scope>
</reference>
<evidence type="ECO:0000313" key="3">
    <source>
        <dbReference type="Proteomes" id="UP001054889"/>
    </source>
</evidence>
<accession>A0AAV5DST0</accession>
<protein>
    <submittedName>
        <fullName evidence="2">Uncharacterized protein</fullName>
    </submittedName>
</protein>
<evidence type="ECO:0000313" key="2">
    <source>
        <dbReference type="EMBL" id="GJN12970.1"/>
    </source>
</evidence>
<proteinExistence type="predicted"/>
<dbReference type="Proteomes" id="UP001054889">
    <property type="component" value="Unassembled WGS sequence"/>
</dbReference>
<name>A0AAV5DST0_ELECO</name>
<comment type="caution">
    <text evidence="2">The sequence shown here is derived from an EMBL/GenBank/DDBJ whole genome shotgun (WGS) entry which is preliminary data.</text>
</comment>
<reference evidence="2" key="2">
    <citation type="submission" date="2021-12" db="EMBL/GenBank/DDBJ databases">
        <title>Resequencing data analysis of finger millet.</title>
        <authorList>
            <person name="Hatakeyama M."/>
            <person name="Aluri S."/>
            <person name="Balachadran M.T."/>
            <person name="Sivarajan S.R."/>
            <person name="Poveda L."/>
            <person name="Shimizu-Inatsugi R."/>
            <person name="Schlapbach R."/>
            <person name="Sreeman S.M."/>
            <person name="Shimizu K.K."/>
        </authorList>
    </citation>
    <scope>NUCLEOTIDE SEQUENCE</scope>
</reference>
<dbReference type="EMBL" id="BQKI01000029">
    <property type="protein sequence ID" value="GJN12970.1"/>
    <property type="molecule type" value="Genomic_DNA"/>
</dbReference>
<organism evidence="2 3">
    <name type="scientific">Eleusine coracana subsp. coracana</name>
    <dbReference type="NCBI Taxonomy" id="191504"/>
    <lineage>
        <taxon>Eukaryota</taxon>
        <taxon>Viridiplantae</taxon>
        <taxon>Streptophyta</taxon>
        <taxon>Embryophyta</taxon>
        <taxon>Tracheophyta</taxon>
        <taxon>Spermatophyta</taxon>
        <taxon>Magnoliopsida</taxon>
        <taxon>Liliopsida</taxon>
        <taxon>Poales</taxon>
        <taxon>Poaceae</taxon>
        <taxon>PACMAD clade</taxon>
        <taxon>Chloridoideae</taxon>
        <taxon>Cynodonteae</taxon>
        <taxon>Eleusininae</taxon>
        <taxon>Eleusine</taxon>
    </lineage>
</organism>
<feature type="region of interest" description="Disordered" evidence="1">
    <location>
        <begin position="15"/>
        <end position="34"/>
    </location>
</feature>
<dbReference type="AlphaFoldDB" id="A0AAV5DST0"/>
<sequence>MLGKLVCASRKTEQFARARWSSTSEQPPVAHTRPDLWHRALEHHTYSSPADPRSHPARRSSSPVPGIATPCVKATRQ</sequence>